<name>A0A5J5IJG5_9BACT</name>
<dbReference type="EMBL" id="VYQF01000001">
    <property type="protein sequence ID" value="KAA9041205.1"/>
    <property type="molecule type" value="Genomic_DNA"/>
</dbReference>
<dbReference type="Gene3D" id="2.160.20.10">
    <property type="entry name" value="Single-stranded right-handed beta-helix, Pectin lyase-like"/>
    <property type="match status" value="1"/>
</dbReference>
<dbReference type="InterPro" id="IPR039448">
    <property type="entry name" value="Beta_helix"/>
</dbReference>
<feature type="domain" description="Rhamnogalacturonase A/B/Epimerase-like pectate lyase" evidence="2">
    <location>
        <begin position="32"/>
        <end position="91"/>
    </location>
</feature>
<dbReference type="SUPFAM" id="SSF51126">
    <property type="entry name" value="Pectin lyase-like"/>
    <property type="match status" value="1"/>
</dbReference>
<dbReference type="RefSeq" id="WP_150413294.1">
    <property type="nucleotide sequence ID" value="NZ_VYQF01000001.1"/>
</dbReference>
<dbReference type="InterPro" id="IPR006626">
    <property type="entry name" value="PbH1"/>
</dbReference>
<gene>
    <name evidence="4" type="ORF">FW778_03995</name>
</gene>
<dbReference type="GO" id="GO:0016787">
    <property type="term" value="F:hydrolase activity"/>
    <property type="evidence" value="ECO:0007669"/>
    <property type="project" value="UniProtKB-KW"/>
</dbReference>
<dbReference type="SMART" id="SM00710">
    <property type="entry name" value="PbH1"/>
    <property type="match status" value="7"/>
</dbReference>
<keyword evidence="1" id="KW-0732">Signal</keyword>
<sequence>MKLFPAIKILFFLVLINISSVTNAASPVKNIFFNVKDYGVKGDGSTVDTKAINISIDAASAAGGGTVYFPAGDYLSGSIRLKNNITLFIDQGATIIAAPAEDSSEYDKIEPAVNDKYQDLGHSHFHNSFIWGENLHDISIIGSGMIWGKGLLGGEKKGGSNYANKSIALLSCRNVIIRDVTIKHGGWFCILATGVDHLTIDNVMMDTNRDGMDIDCCQWVHISNCTVNSPSDDGICLKSSFALGYTRPTKNVTITNCIVSGYFEGSVLDGTYKTDYRKAPTGRIKMGTESNGGFQNVAISNCVFDHCRGLALESVDGALLEDVTITNITMRDVTNSPFFIRLGARMRAPDSLVVGHCRRIVISNVNVYNAMDDSSGSIISGIPGHEIEDLEMKNIHIYYKGGASKEMALTKVPEFEKRYPDPNKFGVIPAYDFFIRHVKNIVMHDITISFLNDDYRPPFILDDVTVATFRYVKAQKLPATPSFVLDKVGDCTIQNCTGLKDVHIKQAVHQSL</sequence>
<evidence type="ECO:0000313" key="5">
    <source>
        <dbReference type="Proteomes" id="UP000326903"/>
    </source>
</evidence>
<dbReference type="InterPro" id="IPR011050">
    <property type="entry name" value="Pectin_lyase_fold/virulence"/>
</dbReference>
<dbReference type="InterPro" id="IPR024535">
    <property type="entry name" value="RHGA/B-epi-like_pectate_lyase"/>
</dbReference>
<keyword evidence="4" id="KW-0378">Hydrolase</keyword>
<dbReference type="PANTHER" id="PTHR31339">
    <property type="entry name" value="PECTIN LYASE-RELATED"/>
    <property type="match status" value="1"/>
</dbReference>
<dbReference type="InterPro" id="IPR012334">
    <property type="entry name" value="Pectin_lyas_fold"/>
</dbReference>
<dbReference type="InterPro" id="IPR051801">
    <property type="entry name" value="GH28_Enzymes"/>
</dbReference>
<dbReference type="Proteomes" id="UP000326903">
    <property type="component" value="Unassembled WGS sequence"/>
</dbReference>
<feature type="chain" id="PRO_5023928133" evidence="1">
    <location>
        <begin position="25"/>
        <end position="512"/>
    </location>
</feature>
<feature type="signal peptide" evidence="1">
    <location>
        <begin position="1"/>
        <end position="24"/>
    </location>
</feature>
<feature type="domain" description="Right handed beta helix" evidence="3">
    <location>
        <begin position="165"/>
        <end position="265"/>
    </location>
</feature>
<keyword evidence="5" id="KW-1185">Reference proteome</keyword>
<dbReference type="Pfam" id="PF13229">
    <property type="entry name" value="Beta_helix"/>
    <property type="match status" value="1"/>
</dbReference>
<evidence type="ECO:0000259" key="3">
    <source>
        <dbReference type="Pfam" id="PF13229"/>
    </source>
</evidence>
<accession>A0A5J5IJG5</accession>
<dbReference type="AlphaFoldDB" id="A0A5J5IJG5"/>
<protein>
    <submittedName>
        <fullName evidence="4">Glycoside hydrolase family 28 protein</fullName>
    </submittedName>
</protein>
<evidence type="ECO:0000259" key="2">
    <source>
        <dbReference type="Pfam" id="PF12708"/>
    </source>
</evidence>
<dbReference type="Pfam" id="PF12708">
    <property type="entry name" value="Pect-lyase_RHGA_epim"/>
    <property type="match status" value="1"/>
</dbReference>
<proteinExistence type="predicted"/>
<reference evidence="4 5" key="1">
    <citation type="submission" date="2019-09" db="EMBL/GenBank/DDBJ databases">
        <title>Draft genome sequence of Ginsengibacter sp. BR5-29.</title>
        <authorList>
            <person name="Im W.-T."/>
        </authorList>
    </citation>
    <scope>NUCLEOTIDE SEQUENCE [LARGE SCALE GENOMIC DNA]</scope>
    <source>
        <strain evidence="4 5">BR5-29</strain>
    </source>
</reference>
<evidence type="ECO:0000313" key="4">
    <source>
        <dbReference type="EMBL" id="KAA9041205.1"/>
    </source>
</evidence>
<dbReference type="PANTHER" id="PTHR31339:SF9">
    <property type="entry name" value="PLASMIN AND FIBRONECTIN-BINDING PROTEIN A"/>
    <property type="match status" value="1"/>
</dbReference>
<organism evidence="4 5">
    <name type="scientific">Ginsengibacter hankyongi</name>
    <dbReference type="NCBI Taxonomy" id="2607284"/>
    <lineage>
        <taxon>Bacteria</taxon>
        <taxon>Pseudomonadati</taxon>
        <taxon>Bacteroidota</taxon>
        <taxon>Chitinophagia</taxon>
        <taxon>Chitinophagales</taxon>
        <taxon>Chitinophagaceae</taxon>
        <taxon>Ginsengibacter</taxon>
    </lineage>
</organism>
<evidence type="ECO:0000256" key="1">
    <source>
        <dbReference type="SAM" id="SignalP"/>
    </source>
</evidence>
<comment type="caution">
    <text evidence="4">The sequence shown here is derived from an EMBL/GenBank/DDBJ whole genome shotgun (WGS) entry which is preliminary data.</text>
</comment>